<evidence type="ECO:0000256" key="8">
    <source>
        <dbReference type="SAM" id="MobiDB-lite"/>
    </source>
</evidence>
<feature type="domain" description="PWWP" evidence="9">
    <location>
        <begin position="13"/>
        <end position="73"/>
    </location>
</feature>
<dbReference type="GO" id="GO:0000785">
    <property type="term" value="C:chromatin"/>
    <property type="evidence" value="ECO:0007669"/>
    <property type="project" value="TreeGrafter"/>
</dbReference>
<sequence>MSAPPTSPGTFKKNDLVWAKMKGFSPWPGKISDPPLELRKAPKKNVATQCIYFFGTRNYAWIEEQNIKPYLPYKDDLLKTSKTGAFRDAVEQIEEYIKDPEKYEAENFPPTENSESVEDRFNRLRDGGDETVESDSPIKKTPSPKKVKSILAKKRNDRRGTSSLPSKRKRLSSPAPSRKRMLSTDNIITPSTSRASTHLVTSLLNRTVVQPPSAHEVDMNSDAPNIKCREISPSKLTLGFLGLGIMGSTIVKNLILTGHKVIVWNRTATKCRKFIEAGASFGRTPSDVVENADITFSCVADPQASKDIVFGNCGVLQANLESTNKGYVEMSNIDPETSKDIAEAMLTKGMRYLEVQLQGSKPQVEEGTLIVMAAGDHTLFDDCHSCFQSIAKHSFFMGDIGNACKVNLIIQGMIGVSLVGLAEGMSLAERSGVKVKDVIDIIKLTTFSSPFIIKKATEMLGNEFTPELPLAHIQKDVRLVLNLSECFDHAMPATAACSEVLKHAKHLGYSEHDASAVYVRAKL</sequence>
<dbReference type="InterPro" id="IPR051265">
    <property type="entry name" value="HIBADH-related_NP60_sf"/>
</dbReference>
<dbReference type="GO" id="GO:0003677">
    <property type="term" value="F:DNA binding"/>
    <property type="evidence" value="ECO:0007669"/>
    <property type="project" value="TreeGrafter"/>
</dbReference>
<dbReference type="GO" id="GO:0051287">
    <property type="term" value="F:NAD binding"/>
    <property type="evidence" value="ECO:0007669"/>
    <property type="project" value="InterPro"/>
</dbReference>
<evidence type="ECO:0000256" key="6">
    <source>
        <dbReference type="ARBA" id="ARBA00078412"/>
    </source>
</evidence>
<evidence type="ECO:0000313" key="10">
    <source>
        <dbReference type="EMBL" id="CAD7085786.1"/>
    </source>
</evidence>
<dbReference type="InterPro" id="IPR036291">
    <property type="entry name" value="NAD(P)-bd_dom_sf"/>
</dbReference>
<dbReference type="Proteomes" id="UP000594454">
    <property type="component" value="Chromosome 3"/>
</dbReference>
<dbReference type="InterPro" id="IPR008927">
    <property type="entry name" value="6-PGluconate_DH-like_C_sf"/>
</dbReference>
<name>A0A7R8YVI0_HERIL</name>
<evidence type="ECO:0000259" key="9">
    <source>
        <dbReference type="PROSITE" id="PS50812"/>
    </source>
</evidence>
<dbReference type="OMA" id="QMISGIT"/>
<evidence type="ECO:0000256" key="2">
    <source>
        <dbReference type="ARBA" id="ARBA00007598"/>
    </source>
</evidence>
<proteinExistence type="inferred from homology"/>
<dbReference type="InterPro" id="IPR013328">
    <property type="entry name" value="6PGD_dom2"/>
</dbReference>
<evidence type="ECO:0000256" key="1">
    <source>
        <dbReference type="ARBA" id="ARBA00004286"/>
    </source>
</evidence>
<dbReference type="InterPro" id="IPR000313">
    <property type="entry name" value="PWWP_dom"/>
</dbReference>
<dbReference type="FunFam" id="3.40.50.720:FF:000058">
    <property type="entry name" value="Putative oxidoreductase GLYR1 homolog"/>
    <property type="match status" value="1"/>
</dbReference>
<dbReference type="GO" id="GO:0050661">
    <property type="term" value="F:NADP binding"/>
    <property type="evidence" value="ECO:0007669"/>
    <property type="project" value="InterPro"/>
</dbReference>
<dbReference type="CDD" id="cd05836">
    <property type="entry name" value="PWWP_GLYR1"/>
    <property type="match status" value="1"/>
</dbReference>
<dbReference type="PANTHER" id="PTHR43580:SF2">
    <property type="entry name" value="CYTOKINE-LIKE NUCLEAR FACTOR N-PAC"/>
    <property type="match status" value="1"/>
</dbReference>
<feature type="compositionally biased region" description="Basic residues" evidence="8">
    <location>
        <begin position="166"/>
        <end position="181"/>
    </location>
</feature>
<dbReference type="PANTHER" id="PTHR43580">
    <property type="entry name" value="OXIDOREDUCTASE GLYR1-RELATED"/>
    <property type="match status" value="1"/>
</dbReference>
<feature type="region of interest" description="Disordered" evidence="8">
    <location>
        <begin position="125"/>
        <end position="184"/>
    </location>
</feature>
<keyword evidence="11" id="KW-1185">Reference proteome</keyword>
<dbReference type="SMART" id="SM00293">
    <property type="entry name" value="PWWP"/>
    <property type="match status" value="1"/>
</dbReference>
<dbReference type="Gene3D" id="2.30.30.140">
    <property type="match status" value="1"/>
</dbReference>
<dbReference type="GO" id="GO:0140673">
    <property type="term" value="P:transcription elongation-coupled chromatin remodeling"/>
    <property type="evidence" value="ECO:0007669"/>
    <property type="project" value="TreeGrafter"/>
</dbReference>
<dbReference type="SUPFAM" id="SSF63748">
    <property type="entry name" value="Tudor/PWWP/MBT"/>
    <property type="match status" value="1"/>
</dbReference>
<dbReference type="InParanoid" id="A0A7R8YVI0"/>
<accession>A0A7R8YVI0</accession>
<evidence type="ECO:0000313" key="11">
    <source>
        <dbReference type="Proteomes" id="UP000594454"/>
    </source>
</evidence>
<dbReference type="InterPro" id="IPR029154">
    <property type="entry name" value="HIBADH-like_NADP-bd"/>
</dbReference>
<dbReference type="FunCoup" id="A0A7R8YVI0">
    <property type="interactions" value="2125"/>
</dbReference>
<evidence type="ECO:0000256" key="7">
    <source>
        <dbReference type="ARBA" id="ARBA00082969"/>
    </source>
</evidence>
<comment type="subcellular location">
    <subcellularLocation>
        <location evidence="1">Chromosome</location>
    </subcellularLocation>
</comment>
<gene>
    <name evidence="10" type="ORF">HERILL_LOCUS8606</name>
</gene>
<dbReference type="InterPro" id="IPR035501">
    <property type="entry name" value="GLYR1_PWWP"/>
</dbReference>
<dbReference type="PROSITE" id="PS50812">
    <property type="entry name" value="PWWP"/>
    <property type="match status" value="1"/>
</dbReference>
<dbReference type="EMBL" id="LR899011">
    <property type="protein sequence ID" value="CAD7085786.1"/>
    <property type="molecule type" value="Genomic_DNA"/>
</dbReference>
<evidence type="ECO:0000256" key="3">
    <source>
        <dbReference type="ARBA" id="ARBA00022454"/>
    </source>
</evidence>
<dbReference type="AlphaFoldDB" id="A0A7R8YVI0"/>
<comment type="similarity">
    <text evidence="2">Belongs to the HIBADH-related family. NP60 subfamily.</text>
</comment>
<dbReference type="Pfam" id="PF00855">
    <property type="entry name" value="PWWP"/>
    <property type="match status" value="1"/>
</dbReference>
<reference evidence="10 11" key="1">
    <citation type="submission" date="2020-11" db="EMBL/GenBank/DDBJ databases">
        <authorList>
            <person name="Wallbank WR R."/>
            <person name="Pardo Diaz C."/>
            <person name="Kozak K."/>
            <person name="Martin S."/>
            <person name="Jiggins C."/>
            <person name="Moest M."/>
            <person name="Warren A I."/>
            <person name="Generalovic N T."/>
            <person name="Byers J.R.P. K."/>
            <person name="Montejo-Kovacevich G."/>
            <person name="Yen C E."/>
        </authorList>
    </citation>
    <scope>NUCLEOTIDE SEQUENCE [LARGE SCALE GENOMIC DNA]</scope>
</reference>
<dbReference type="SUPFAM" id="SSF51735">
    <property type="entry name" value="NAD(P)-binding Rossmann-fold domains"/>
    <property type="match status" value="1"/>
</dbReference>
<feature type="region of interest" description="Disordered" evidence="8">
    <location>
        <begin position="100"/>
        <end position="119"/>
    </location>
</feature>
<evidence type="ECO:0000256" key="4">
    <source>
        <dbReference type="ARBA" id="ARBA00030287"/>
    </source>
</evidence>
<dbReference type="Pfam" id="PF14833">
    <property type="entry name" value="NAD_binding_11"/>
    <property type="match status" value="1"/>
</dbReference>
<organism evidence="10 11">
    <name type="scientific">Hermetia illucens</name>
    <name type="common">Black soldier fly</name>
    <dbReference type="NCBI Taxonomy" id="343691"/>
    <lineage>
        <taxon>Eukaryota</taxon>
        <taxon>Metazoa</taxon>
        <taxon>Ecdysozoa</taxon>
        <taxon>Arthropoda</taxon>
        <taxon>Hexapoda</taxon>
        <taxon>Insecta</taxon>
        <taxon>Pterygota</taxon>
        <taxon>Neoptera</taxon>
        <taxon>Endopterygota</taxon>
        <taxon>Diptera</taxon>
        <taxon>Brachycera</taxon>
        <taxon>Stratiomyomorpha</taxon>
        <taxon>Stratiomyidae</taxon>
        <taxon>Hermetiinae</taxon>
        <taxon>Hermetia</taxon>
    </lineage>
</organism>
<dbReference type="GO" id="GO:0031491">
    <property type="term" value="F:nucleosome binding"/>
    <property type="evidence" value="ECO:0007669"/>
    <property type="project" value="TreeGrafter"/>
</dbReference>
<dbReference type="Pfam" id="PF03446">
    <property type="entry name" value="NAD_binding_2"/>
    <property type="match status" value="1"/>
</dbReference>
<dbReference type="Gene3D" id="1.10.1040.10">
    <property type="entry name" value="N-(1-d-carboxylethyl)-l-norvaline Dehydrogenase, domain 2"/>
    <property type="match status" value="1"/>
</dbReference>
<feature type="compositionally biased region" description="Basic residues" evidence="8">
    <location>
        <begin position="142"/>
        <end position="157"/>
    </location>
</feature>
<evidence type="ECO:0000256" key="5">
    <source>
        <dbReference type="ARBA" id="ARBA00034140"/>
    </source>
</evidence>
<keyword evidence="3" id="KW-0158">Chromosome</keyword>
<dbReference type="SUPFAM" id="SSF48179">
    <property type="entry name" value="6-phosphogluconate dehydrogenase C-terminal domain-like"/>
    <property type="match status" value="1"/>
</dbReference>
<dbReference type="Gene3D" id="3.40.50.720">
    <property type="entry name" value="NAD(P)-binding Rossmann-like Domain"/>
    <property type="match status" value="1"/>
</dbReference>
<dbReference type="InterPro" id="IPR006115">
    <property type="entry name" value="6PGDH_NADP-bd"/>
</dbReference>
<protein>
    <recommendedName>
        <fullName evidence="5">Cytokine-like nuclear factor N-PAC</fullName>
    </recommendedName>
    <alternativeName>
        <fullName evidence="4">Glyoxylate reductase 1 homolog</fullName>
    </alternativeName>
    <alternativeName>
        <fullName evidence="7">Nuclear protein NP60 homolog</fullName>
    </alternativeName>
    <alternativeName>
        <fullName evidence="6">Putative oxidoreductase GLYR1 homolog</fullName>
    </alternativeName>
</protein>
<dbReference type="OrthoDB" id="21615at2759"/>